<evidence type="ECO:0000256" key="1">
    <source>
        <dbReference type="SAM" id="MobiDB-lite"/>
    </source>
</evidence>
<gene>
    <name evidence="2" type="ORF">SSPO_094910</name>
</gene>
<accession>A0A499UXH3</accession>
<feature type="region of interest" description="Disordered" evidence="1">
    <location>
        <begin position="56"/>
        <end position="88"/>
    </location>
</feature>
<protein>
    <submittedName>
        <fullName evidence="2">Uncharacterized protein</fullName>
    </submittedName>
</protein>
<evidence type="ECO:0000313" key="2">
    <source>
        <dbReference type="EMBL" id="BBJ46773.1"/>
    </source>
</evidence>
<feature type="compositionally biased region" description="Low complexity" evidence="1">
    <location>
        <begin position="76"/>
        <end position="88"/>
    </location>
</feature>
<organism evidence="2 3">
    <name type="scientific">Streptomyces antimycoticus</name>
    <dbReference type="NCBI Taxonomy" id="68175"/>
    <lineage>
        <taxon>Bacteria</taxon>
        <taxon>Bacillati</taxon>
        <taxon>Actinomycetota</taxon>
        <taxon>Actinomycetes</taxon>
        <taxon>Kitasatosporales</taxon>
        <taxon>Streptomycetaceae</taxon>
        <taxon>Streptomyces</taxon>
        <taxon>Streptomyces violaceusniger group</taxon>
    </lineage>
</organism>
<evidence type="ECO:0000313" key="3">
    <source>
        <dbReference type="Proteomes" id="UP000463951"/>
    </source>
</evidence>
<sequence length="88" mass="9570">MHQQQIPDRLPQPGSGTGSKAAVPVTMSRPSIRVQVTTWLGKIFTSRRRQNRRAVSVGDAFHASTKPLRRKKDETAAALAMDEASAAS</sequence>
<proteinExistence type="predicted"/>
<reference evidence="2 3" key="1">
    <citation type="journal article" date="2020" name="Int. J. Syst. Evol. Microbiol.">
        <title>Reclassification of Streptomyces castelarensis and Streptomyces sporoclivatus as later heterotypic synonyms of Streptomyces antimycoticus.</title>
        <authorList>
            <person name="Komaki H."/>
            <person name="Tamura T."/>
        </authorList>
    </citation>
    <scope>NUCLEOTIDE SEQUENCE [LARGE SCALE GENOMIC DNA]</scope>
    <source>
        <strain evidence="2 3">NBRC 100767</strain>
    </source>
</reference>
<dbReference type="AlphaFoldDB" id="A0A499UXH3"/>
<feature type="region of interest" description="Disordered" evidence="1">
    <location>
        <begin position="1"/>
        <end position="26"/>
    </location>
</feature>
<name>A0A499UXH3_9ACTN</name>
<dbReference type="EMBL" id="AP019620">
    <property type="protein sequence ID" value="BBJ46773.1"/>
    <property type="molecule type" value="Genomic_DNA"/>
</dbReference>
<dbReference type="Proteomes" id="UP000463951">
    <property type="component" value="Chromosome"/>
</dbReference>